<evidence type="ECO:0000256" key="1">
    <source>
        <dbReference type="ARBA" id="ARBA00023015"/>
    </source>
</evidence>
<evidence type="ECO:0000259" key="4">
    <source>
        <dbReference type="PROSITE" id="PS50995"/>
    </source>
</evidence>
<dbReference type="SUPFAM" id="SSF46785">
    <property type="entry name" value="Winged helix' DNA-binding domain"/>
    <property type="match status" value="1"/>
</dbReference>
<dbReference type="Pfam" id="PF12802">
    <property type="entry name" value="MarR_2"/>
    <property type="match status" value="1"/>
</dbReference>
<comment type="caution">
    <text evidence="5">The sequence shown here is derived from an EMBL/GenBank/DDBJ whole genome shotgun (WGS) entry which is preliminary data.</text>
</comment>
<protein>
    <submittedName>
        <fullName evidence="5">Winged helix-turn-helix transcriptional regulator</fullName>
    </submittedName>
</protein>
<dbReference type="Proteomes" id="UP000630805">
    <property type="component" value="Unassembled WGS sequence"/>
</dbReference>
<keyword evidence="3" id="KW-0804">Transcription</keyword>
<dbReference type="PROSITE" id="PS50995">
    <property type="entry name" value="HTH_MARR_2"/>
    <property type="match status" value="1"/>
</dbReference>
<dbReference type="SMART" id="SM00347">
    <property type="entry name" value="HTH_MARR"/>
    <property type="match status" value="1"/>
</dbReference>
<dbReference type="InterPro" id="IPR036388">
    <property type="entry name" value="WH-like_DNA-bd_sf"/>
</dbReference>
<dbReference type="InterPro" id="IPR036390">
    <property type="entry name" value="WH_DNA-bd_sf"/>
</dbReference>
<keyword evidence="2" id="KW-0238">DNA-binding</keyword>
<sequence>MDMSHRIRALINRIARLDAAHSWEGDLNPAQRGALEYLVQANMYSRAPSHVAEYFGTTRGTMSQTLKVLARKGYVSEETSKSDKRSISYTPTDAGSALIAASNPISAAFEALNPDEQAELEKTLRRGLQLALKANGGQSFGLCKTCEHYDPQEVNGFCKLLSVSLSKGENNKICVEHKEVAVVAS</sequence>
<name>A0ABX2PS78_9RHOB</name>
<dbReference type="InterPro" id="IPR000835">
    <property type="entry name" value="HTH_MarR-typ"/>
</dbReference>
<evidence type="ECO:0000313" key="6">
    <source>
        <dbReference type="Proteomes" id="UP000630805"/>
    </source>
</evidence>
<dbReference type="PROSITE" id="PS01117">
    <property type="entry name" value="HTH_MARR_1"/>
    <property type="match status" value="1"/>
</dbReference>
<accession>A0ABX2PS78</accession>
<evidence type="ECO:0000256" key="3">
    <source>
        <dbReference type="ARBA" id="ARBA00023163"/>
    </source>
</evidence>
<evidence type="ECO:0000313" key="5">
    <source>
        <dbReference type="EMBL" id="NVO56996.1"/>
    </source>
</evidence>
<evidence type="ECO:0000256" key="2">
    <source>
        <dbReference type="ARBA" id="ARBA00023125"/>
    </source>
</evidence>
<keyword evidence="6" id="KW-1185">Reference proteome</keyword>
<dbReference type="PANTHER" id="PTHR33164:SF89">
    <property type="entry name" value="MARR FAMILY REGULATORY PROTEIN"/>
    <property type="match status" value="1"/>
</dbReference>
<organism evidence="5 6">
    <name type="scientific">Ruegeria haliotis</name>
    <dbReference type="NCBI Taxonomy" id="2747601"/>
    <lineage>
        <taxon>Bacteria</taxon>
        <taxon>Pseudomonadati</taxon>
        <taxon>Pseudomonadota</taxon>
        <taxon>Alphaproteobacteria</taxon>
        <taxon>Rhodobacterales</taxon>
        <taxon>Roseobacteraceae</taxon>
        <taxon>Ruegeria</taxon>
    </lineage>
</organism>
<dbReference type="EMBL" id="JABXWT010000008">
    <property type="protein sequence ID" value="NVO56996.1"/>
    <property type="molecule type" value="Genomic_DNA"/>
</dbReference>
<dbReference type="Gene3D" id="1.10.10.10">
    <property type="entry name" value="Winged helix-like DNA-binding domain superfamily/Winged helix DNA-binding domain"/>
    <property type="match status" value="1"/>
</dbReference>
<dbReference type="InterPro" id="IPR039422">
    <property type="entry name" value="MarR/SlyA-like"/>
</dbReference>
<reference evidence="5 6" key="1">
    <citation type="submission" date="2020-06" db="EMBL/GenBank/DDBJ databases">
        <authorList>
            <person name="Cao W.R."/>
        </authorList>
    </citation>
    <scope>NUCLEOTIDE SEQUENCE [LARGE SCALE GENOMIC DNA]</scope>
    <source>
        <strain evidence="5 6">B1Z28</strain>
    </source>
</reference>
<keyword evidence="1" id="KW-0805">Transcription regulation</keyword>
<dbReference type="PANTHER" id="PTHR33164">
    <property type="entry name" value="TRANSCRIPTIONAL REGULATOR, MARR FAMILY"/>
    <property type="match status" value="1"/>
</dbReference>
<dbReference type="InterPro" id="IPR023187">
    <property type="entry name" value="Tscrpt_reg_MarR-type_CS"/>
</dbReference>
<proteinExistence type="predicted"/>
<feature type="domain" description="HTH marR-type" evidence="4">
    <location>
        <begin position="1"/>
        <end position="129"/>
    </location>
</feature>
<dbReference type="RefSeq" id="WP_176865978.1">
    <property type="nucleotide sequence ID" value="NZ_JABXWT010000008.1"/>
</dbReference>
<gene>
    <name evidence="5" type="ORF">HW561_14465</name>
</gene>